<keyword evidence="2 3" id="KW-0040">ANK repeat</keyword>
<dbReference type="EMBL" id="CP001744">
    <property type="protein sequence ID" value="ADG69429.1"/>
    <property type="molecule type" value="Genomic_DNA"/>
</dbReference>
<dbReference type="PROSITE" id="PS50088">
    <property type="entry name" value="ANK_REPEAT"/>
    <property type="match status" value="1"/>
</dbReference>
<sequence>MNIEDIVMNNNTDLLHDYLNTHVNNKTELNYALSVATRLGDAQIIKQILDSGAPLNVYSSKNMPPLYCAIERGDVNLVKLLCEHGADVNYQAAETISPLHWAVDTEADGAYQMGTVPSVEIIRLLLEYGANRNATNRDGTPYNMALRYEFTEACELLKPQP</sequence>
<dbReference type="KEGG" id="plm:Plim_3617"/>
<accession>D5SVR9</accession>
<gene>
    <name evidence="4" type="ordered locus">Plim_3617</name>
</gene>
<organism evidence="4 5">
    <name type="scientific">Planctopirus limnophila (strain ATCC 43296 / DSM 3776 / IFAM 1008 / Mu 290)</name>
    <name type="common">Planctomyces limnophilus</name>
    <dbReference type="NCBI Taxonomy" id="521674"/>
    <lineage>
        <taxon>Bacteria</taxon>
        <taxon>Pseudomonadati</taxon>
        <taxon>Planctomycetota</taxon>
        <taxon>Planctomycetia</taxon>
        <taxon>Planctomycetales</taxon>
        <taxon>Planctomycetaceae</taxon>
        <taxon>Planctopirus</taxon>
    </lineage>
</organism>
<dbReference type="Gene3D" id="1.25.40.20">
    <property type="entry name" value="Ankyrin repeat-containing domain"/>
    <property type="match status" value="1"/>
</dbReference>
<reference evidence="4 5" key="1">
    <citation type="journal article" date="2010" name="Stand. Genomic Sci.">
        <title>Complete genome sequence of Planctomyces limnophilus type strain (Mu 290).</title>
        <authorList>
            <person name="Labutti K."/>
            <person name="Sikorski J."/>
            <person name="Schneider S."/>
            <person name="Nolan M."/>
            <person name="Lucas S."/>
            <person name="Glavina Del Rio T."/>
            <person name="Tice H."/>
            <person name="Cheng J.F."/>
            <person name="Goodwin L."/>
            <person name="Pitluck S."/>
            <person name="Liolios K."/>
            <person name="Ivanova N."/>
            <person name="Mavromatis K."/>
            <person name="Mikhailova N."/>
            <person name="Pati A."/>
            <person name="Chen A."/>
            <person name="Palaniappan K."/>
            <person name="Land M."/>
            <person name="Hauser L."/>
            <person name="Chang Y.J."/>
            <person name="Jeffries C.D."/>
            <person name="Tindall B.J."/>
            <person name="Rohde M."/>
            <person name="Goker M."/>
            <person name="Woyke T."/>
            <person name="Bristow J."/>
            <person name="Eisen J.A."/>
            <person name="Markowitz V."/>
            <person name="Hugenholtz P."/>
            <person name="Kyrpides N.C."/>
            <person name="Klenk H.P."/>
            <person name="Lapidus A."/>
        </authorList>
    </citation>
    <scope>NUCLEOTIDE SEQUENCE [LARGE SCALE GENOMIC DNA]</scope>
    <source>
        <strain evidence="5">ATCC 43296 / DSM 3776 / IFAM 1008 / 290</strain>
    </source>
</reference>
<dbReference type="PROSITE" id="PS50297">
    <property type="entry name" value="ANK_REP_REGION"/>
    <property type="match status" value="1"/>
</dbReference>
<dbReference type="Proteomes" id="UP000002220">
    <property type="component" value="Chromosome"/>
</dbReference>
<dbReference type="HOGENOM" id="CLU_140754_0_0_0"/>
<dbReference type="InterPro" id="IPR036770">
    <property type="entry name" value="Ankyrin_rpt-contain_sf"/>
</dbReference>
<dbReference type="GO" id="GO:0085020">
    <property type="term" value="P:protein K6-linked ubiquitination"/>
    <property type="evidence" value="ECO:0007669"/>
    <property type="project" value="TreeGrafter"/>
</dbReference>
<keyword evidence="5" id="KW-1185">Reference proteome</keyword>
<evidence type="ECO:0000313" key="4">
    <source>
        <dbReference type="EMBL" id="ADG69429.1"/>
    </source>
</evidence>
<evidence type="ECO:0000256" key="2">
    <source>
        <dbReference type="ARBA" id="ARBA00023043"/>
    </source>
</evidence>
<name>D5SVR9_PLAL2</name>
<dbReference type="SMART" id="SM00248">
    <property type="entry name" value="ANK"/>
    <property type="match status" value="3"/>
</dbReference>
<dbReference type="AlphaFoldDB" id="D5SVR9"/>
<protein>
    <submittedName>
        <fullName evidence="4">Ankyrin</fullName>
    </submittedName>
</protein>
<feature type="repeat" description="ANK" evidence="3">
    <location>
        <begin position="61"/>
        <end position="93"/>
    </location>
</feature>
<dbReference type="InterPro" id="IPR002110">
    <property type="entry name" value="Ankyrin_rpt"/>
</dbReference>
<dbReference type="PANTHER" id="PTHR24171">
    <property type="entry name" value="ANKYRIN REPEAT DOMAIN-CONTAINING PROTEIN 39-RELATED"/>
    <property type="match status" value="1"/>
</dbReference>
<keyword evidence="1" id="KW-0677">Repeat</keyword>
<proteinExistence type="predicted"/>
<dbReference type="eggNOG" id="COG0666">
    <property type="taxonomic scope" value="Bacteria"/>
</dbReference>
<dbReference type="SUPFAM" id="SSF48403">
    <property type="entry name" value="Ankyrin repeat"/>
    <property type="match status" value="1"/>
</dbReference>
<evidence type="ECO:0000313" key="5">
    <source>
        <dbReference type="Proteomes" id="UP000002220"/>
    </source>
</evidence>
<dbReference type="Pfam" id="PF12796">
    <property type="entry name" value="Ank_2"/>
    <property type="match status" value="1"/>
</dbReference>
<dbReference type="RefSeq" id="WP_013111860.1">
    <property type="nucleotide sequence ID" value="NC_014148.1"/>
</dbReference>
<dbReference type="GO" id="GO:0004842">
    <property type="term" value="F:ubiquitin-protein transferase activity"/>
    <property type="evidence" value="ECO:0007669"/>
    <property type="project" value="TreeGrafter"/>
</dbReference>
<evidence type="ECO:0000256" key="1">
    <source>
        <dbReference type="ARBA" id="ARBA00022737"/>
    </source>
</evidence>
<dbReference type="OrthoDB" id="6692170at2"/>
<dbReference type="PANTHER" id="PTHR24171:SF8">
    <property type="entry name" value="BRCA1-ASSOCIATED RING DOMAIN PROTEIN 1"/>
    <property type="match status" value="1"/>
</dbReference>
<evidence type="ECO:0000256" key="3">
    <source>
        <dbReference type="PROSITE-ProRule" id="PRU00023"/>
    </source>
</evidence>
<dbReference type="STRING" id="521674.Plim_3617"/>